<protein>
    <submittedName>
        <fullName evidence="1">Uncharacterized protein</fullName>
    </submittedName>
</protein>
<dbReference type="EMBL" id="MN876842">
    <property type="protein sequence ID" value="QJF12330.1"/>
    <property type="molecule type" value="Genomic_DNA"/>
</dbReference>
<name>A0A6M3VYR8_9VIRU</name>
<keyword evidence="2" id="KW-1185">Reference proteome</keyword>
<sequence length="314" mass="34839">MSIQYTNFADLFVQPFQRLTSAMWNTAILKLNQIYFAGTLIDRQLFQNGNLYVPNNITAQVGDFYNEVYVSGQPVITEQDPIYIAGFIATASQQIQAIVNSQTQLYNAVVQMPSDVYNAIAKLTAGTVTQTQNALQSEINNVYQNLYQVIIGVDNQIKTAISPTLYVPEILQNIYNNVYLVTARLTNQISAGLSGAIYTITDALLYALAYIYLSMNSLSSAINKLTMYMSPPAIQGLQLQISTTPSPIYSGPSLETVKIILQNLSNYIVYIGNKLYNNFPILPNDSLEFSVNNPSNIYAWATGPCTVYALFETL</sequence>
<proteinExistence type="predicted"/>
<reference evidence="1 2" key="1">
    <citation type="journal article" date="2020" name="ISME J.">
        <title>New virus isolates from Italian hydrothermal environments underscore the biogeographic pattern in archaeal virus communities.</title>
        <authorList>
            <person name="Baquero D.P."/>
            <person name="Contursi P."/>
            <person name="Piochi M."/>
            <person name="Bartolucci S."/>
            <person name="Liu Y."/>
            <person name="Cvirkaite-Krupovic V."/>
            <person name="Prangishvili D."/>
            <person name="Krupovic M."/>
        </authorList>
    </citation>
    <scope>NUCLEOTIDE SEQUENCE [LARGE SCALE GENOMIC DNA]</scope>
    <source>
        <strain evidence="1">9</strain>
    </source>
</reference>
<evidence type="ECO:0000313" key="2">
    <source>
        <dbReference type="Proteomes" id="UP000502393"/>
    </source>
</evidence>
<dbReference type="Proteomes" id="UP000502393">
    <property type="component" value="Segment"/>
</dbReference>
<gene>
    <name evidence="1" type="ORF">ARV3_gp17</name>
</gene>
<accession>A0A6M3VYR8</accession>
<organism evidence="1 2">
    <name type="scientific">Acidianus rod-shaped virus 3</name>
    <dbReference type="NCBI Taxonomy" id="2730617"/>
    <lineage>
        <taxon>Viruses</taxon>
        <taxon>Adnaviria</taxon>
        <taxon>Zilligvirae</taxon>
        <taxon>Taleaviricota</taxon>
        <taxon>Tokiviricetes</taxon>
        <taxon>Ligamenvirales</taxon>
        <taxon>Rudiviridae</taxon>
        <taxon>Hoswirudivirus</taxon>
        <taxon>Hoswirudivirus acidiani</taxon>
        <taxon>Hoswirudivirus ARV3</taxon>
    </lineage>
</organism>
<evidence type="ECO:0000313" key="1">
    <source>
        <dbReference type="EMBL" id="QJF12330.1"/>
    </source>
</evidence>